<evidence type="ECO:0000313" key="1">
    <source>
        <dbReference type="EMBL" id="QJD55267.1"/>
    </source>
</evidence>
<evidence type="ECO:0000313" key="2">
    <source>
        <dbReference type="Proteomes" id="UP000503469"/>
    </source>
</evidence>
<gene>
    <name evidence="1" type="ORF">Psm1vBMR15_gp53c</name>
</gene>
<sequence length="72" mass="8831">MNLWRLRFFDDEIWGYRVISAFFPRENQYQILAIVEKADFGAIHDERFNYELSHPISIRIASSYRELVENFW</sequence>
<reference evidence="1 2" key="1">
    <citation type="journal article" date="2020" name="Microb. Biotechnol.">
        <title>Phage biocontrol to combat Pseudomonas syringae pathogens causing disease in cherry.</title>
        <authorList>
            <person name="Rabiey M."/>
            <person name="Roy S.R."/>
            <person name="Holtappels D."/>
            <person name="Franceschetti L."/>
            <person name="Quilty B.J."/>
            <person name="Creeth R."/>
            <person name="Sundin G.W."/>
            <person name="Wagemans J."/>
            <person name="Lavigne R."/>
            <person name="Jackson R.W."/>
        </authorList>
    </citation>
    <scope>NUCLEOTIDE SEQUENCE [LARGE SCALE GENOMIC DNA]</scope>
</reference>
<dbReference type="EMBL" id="MT104475">
    <property type="protein sequence ID" value="QJD55267.1"/>
    <property type="molecule type" value="Genomic_DNA"/>
</dbReference>
<name>A0A6M3TE48_9CAUD</name>
<proteinExistence type="predicted"/>
<dbReference type="Proteomes" id="UP000503469">
    <property type="component" value="Segment"/>
</dbReference>
<accession>A0A6M3TE48</accession>
<protein>
    <submittedName>
        <fullName evidence="1">Putative helix-turn-helix domain protein</fullName>
    </submittedName>
</protein>
<organism evidence="1 2">
    <name type="scientific">Pseudomonas phage MR15</name>
    <dbReference type="NCBI Taxonomy" id="2711179"/>
    <lineage>
        <taxon>Viruses</taxon>
        <taxon>Duplodnaviria</taxon>
        <taxon>Heunggongvirae</taxon>
        <taxon>Uroviricota</taxon>
        <taxon>Caudoviricetes</taxon>
        <taxon>Readingvirus</taxon>
        <taxon>Readingvirus MR15</taxon>
    </lineage>
</organism>
<keyword evidence="2" id="KW-1185">Reference proteome</keyword>